<dbReference type="GO" id="GO:0005739">
    <property type="term" value="C:mitochondrion"/>
    <property type="evidence" value="ECO:0007669"/>
    <property type="project" value="UniProtKB-SubCell"/>
</dbReference>
<keyword evidence="2 4" id="KW-0251">Elongation factor</keyword>
<sequence>MESLKDLRVQSGAPIVECKKALQAAGDDLDAAMDWLREHGAAKASTKVQGRETTEGLVSMKVSDDGKSAALVKIASETDFAGRSTKFVDLMLNVVDAIFQSSEDGNLDNDTVLQATLGGKVVKDFVDEAIVAIRENLSVTNAVKLRSKDGILVGYIHNRVDGSDAGTAASIVELSGKDVTVDILLTTGKKLAMHVVAARPQYLSPERVPEEVLKKEKEILLKQMEGSGKPPEIMNKIAEGKLRKFYESVCLTEQGHMIEEKSPKVGNVLKDLGITLRRYEYLII</sequence>
<evidence type="ECO:0000256" key="1">
    <source>
        <dbReference type="ARBA" id="ARBA00005532"/>
    </source>
</evidence>
<keyword evidence="4" id="KW-0496">Mitochondrion</keyword>
<evidence type="ECO:0000256" key="2">
    <source>
        <dbReference type="ARBA" id="ARBA00022768"/>
    </source>
</evidence>
<dbReference type="AlphaFoldDB" id="A0A8J9X060"/>
<dbReference type="EMBL" id="OU594942">
    <property type="protein sequence ID" value="CAG9276841.1"/>
    <property type="molecule type" value="Genomic_DNA"/>
</dbReference>
<dbReference type="SUPFAM" id="SSF54713">
    <property type="entry name" value="Elongation factor Ts (EF-Ts), dimerisation domain"/>
    <property type="match status" value="1"/>
</dbReference>
<dbReference type="HAMAP" id="MF_00050">
    <property type="entry name" value="EF_Ts"/>
    <property type="match status" value="1"/>
</dbReference>
<comment type="subcellular location">
    <subcellularLocation>
        <location evidence="4">Mitochondrion</location>
    </subcellularLocation>
</comment>
<dbReference type="SUPFAM" id="SSF46934">
    <property type="entry name" value="UBA-like"/>
    <property type="match status" value="1"/>
</dbReference>
<dbReference type="InterPro" id="IPR036402">
    <property type="entry name" value="EF-Ts_dimer_sf"/>
</dbReference>
<evidence type="ECO:0000256" key="3">
    <source>
        <dbReference type="ARBA" id="ARBA00022917"/>
    </source>
</evidence>
<name>A0A8J9X060_PHATR</name>
<evidence type="ECO:0000313" key="6">
    <source>
        <dbReference type="EMBL" id="CAG9276841.1"/>
    </source>
</evidence>
<dbReference type="CDD" id="cd14275">
    <property type="entry name" value="UBA_EF-Ts"/>
    <property type="match status" value="1"/>
</dbReference>
<dbReference type="PANTHER" id="PTHR11741">
    <property type="entry name" value="ELONGATION FACTOR TS"/>
    <property type="match status" value="1"/>
</dbReference>
<dbReference type="Proteomes" id="UP000836788">
    <property type="component" value="Chromosome 1"/>
</dbReference>
<dbReference type="InterPro" id="IPR009060">
    <property type="entry name" value="UBA-like_sf"/>
</dbReference>
<proteinExistence type="inferred from homology"/>
<reference evidence="6" key="1">
    <citation type="submission" date="2022-02" db="EMBL/GenBank/DDBJ databases">
        <authorList>
            <person name="Giguere J D."/>
        </authorList>
    </citation>
    <scope>NUCLEOTIDE SEQUENCE</scope>
    <source>
        <strain evidence="6">CCAP 1055/1</strain>
    </source>
</reference>
<comment type="similarity">
    <text evidence="1 4">Belongs to the EF-Ts family.</text>
</comment>
<evidence type="ECO:0000256" key="4">
    <source>
        <dbReference type="HAMAP-Rule" id="MF_03135"/>
    </source>
</evidence>
<organism evidence="6">
    <name type="scientific">Phaeodactylum tricornutum</name>
    <name type="common">Diatom</name>
    <dbReference type="NCBI Taxonomy" id="2850"/>
    <lineage>
        <taxon>Eukaryota</taxon>
        <taxon>Sar</taxon>
        <taxon>Stramenopiles</taxon>
        <taxon>Ochrophyta</taxon>
        <taxon>Bacillariophyta</taxon>
        <taxon>Bacillariophyceae</taxon>
        <taxon>Bacillariophycidae</taxon>
        <taxon>Naviculales</taxon>
        <taxon>Phaeodactylaceae</taxon>
        <taxon>Phaeodactylum</taxon>
    </lineage>
</organism>
<dbReference type="Pfam" id="PF00889">
    <property type="entry name" value="EF_TS"/>
    <property type="match status" value="1"/>
</dbReference>
<dbReference type="GO" id="GO:0070125">
    <property type="term" value="P:mitochondrial translational elongation"/>
    <property type="evidence" value="ECO:0007669"/>
    <property type="project" value="TreeGrafter"/>
</dbReference>
<dbReference type="NCBIfam" id="TIGR00116">
    <property type="entry name" value="tsf"/>
    <property type="match status" value="1"/>
</dbReference>
<evidence type="ECO:0000259" key="5">
    <source>
        <dbReference type="Pfam" id="PF00889"/>
    </source>
</evidence>
<accession>A0A8J9X060</accession>
<protein>
    <recommendedName>
        <fullName evidence="4">Elongation factor Ts, mitochondrial</fullName>
        <shortName evidence="4">EF-Ts</shortName>
        <shortName evidence="4">EF-TsMt</shortName>
    </recommendedName>
</protein>
<comment type="function">
    <text evidence="4">Associates with the EF-Tu.GDP complex and induces the exchange of GDP to GTP. It remains bound to the aminoacyl-tRNA.EF-Tu.GTP complex up to the GTP hydrolysis stage on the ribosome.</text>
</comment>
<dbReference type="Gene3D" id="1.10.286.20">
    <property type="match status" value="1"/>
</dbReference>
<dbReference type="FunFam" id="1.10.8.10:FF:000001">
    <property type="entry name" value="Elongation factor Ts"/>
    <property type="match status" value="1"/>
</dbReference>
<dbReference type="Gene3D" id="1.10.8.10">
    <property type="entry name" value="DNA helicase RuvA subunit, C-terminal domain"/>
    <property type="match status" value="1"/>
</dbReference>
<gene>
    <name evidence="6" type="ORF">PTTT1_LOCUS1977</name>
</gene>
<dbReference type="Gene3D" id="3.30.479.20">
    <property type="entry name" value="Elongation factor Ts, dimerisation domain"/>
    <property type="match status" value="2"/>
</dbReference>
<dbReference type="PANTHER" id="PTHR11741:SF0">
    <property type="entry name" value="ELONGATION FACTOR TS, MITOCHONDRIAL"/>
    <property type="match status" value="1"/>
</dbReference>
<dbReference type="FunFam" id="1.10.286.20:FF:000001">
    <property type="entry name" value="Elongation factor Ts"/>
    <property type="match status" value="1"/>
</dbReference>
<dbReference type="InterPro" id="IPR014039">
    <property type="entry name" value="Transl_elong_EFTs/EF1B_dimer"/>
</dbReference>
<dbReference type="InterPro" id="IPR001816">
    <property type="entry name" value="Transl_elong_EFTs/EF1B"/>
</dbReference>
<feature type="domain" description="Translation elongation factor EFTs/EF1B dimerisation" evidence="5">
    <location>
        <begin position="69"/>
        <end position="278"/>
    </location>
</feature>
<dbReference type="GO" id="GO:0003746">
    <property type="term" value="F:translation elongation factor activity"/>
    <property type="evidence" value="ECO:0007669"/>
    <property type="project" value="UniProtKB-UniRule"/>
</dbReference>
<keyword evidence="3 4" id="KW-0648">Protein biosynthesis</keyword>